<dbReference type="PIRSF" id="PIRSF036525">
    <property type="entry name" value="CobF"/>
    <property type="match status" value="1"/>
</dbReference>
<keyword evidence="2" id="KW-0169">Cobalamin biosynthesis</keyword>
<dbReference type="InterPro" id="IPR012797">
    <property type="entry name" value="CobF"/>
</dbReference>
<dbReference type="InterPro" id="IPR000878">
    <property type="entry name" value="4pyrrol_Mease"/>
</dbReference>
<dbReference type="GO" id="GO:0032259">
    <property type="term" value="P:methylation"/>
    <property type="evidence" value="ECO:0007669"/>
    <property type="project" value="UniProtKB-KW"/>
</dbReference>
<keyword evidence="5" id="KW-0949">S-adenosyl-L-methionine</keyword>
<comment type="pathway">
    <text evidence="1">Cofactor biosynthesis; adenosylcobalamin biosynthesis.</text>
</comment>
<accession>A0ABR7WFI9</accession>
<dbReference type="InterPro" id="IPR014777">
    <property type="entry name" value="4pyrrole_Mease_sub1"/>
</dbReference>
<dbReference type="NCBIfam" id="TIGR02434">
    <property type="entry name" value="CobF"/>
    <property type="match status" value="1"/>
</dbReference>
<keyword evidence="8" id="KW-1185">Reference proteome</keyword>
<evidence type="ECO:0000256" key="4">
    <source>
        <dbReference type="ARBA" id="ARBA00022679"/>
    </source>
</evidence>
<organism evidence="7 8">
    <name type="scientific">Gordonia hankookensis</name>
    <dbReference type="NCBI Taxonomy" id="589403"/>
    <lineage>
        <taxon>Bacteria</taxon>
        <taxon>Bacillati</taxon>
        <taxon>Actinomycetota</taxon>
        <taxon>Actinomycetes</taxon>
        <taxon>Mycobacteriales</taxon>
        <taxon>Gordoniaceae</taxon>
        <taxon>Gordonia</taxon>
    </lineage>
</organism>
<dbReference type="InterPro" id="IPR014776">
    <property type="entry name" value="4pyrrole_Mease_sub2"/>
</dbReference>
<evidence type="ECO:0000313" key="8">
    <source>
        <dbReference type="Proteomes" id="UP000602395"/>
    </source>
</evidence>
<sequence>MQITLRVIGIGPGNPRQITLEAIDALGDVDAFLVLDKGGDKKSLSAVRRDILTRYGRPGHRVIEVVDPPRNRDPADYDAEVRRWHAARASIFTDVLTTEVPDGGVAALLVWGDPALYDSTLRIVDDLAEHSGLSIDVEVVPGVTSASALTAAHRIAANRIGEPVHITTGRRLGDTPHGADTNQIVMLDGTLAFRQIADPDDHIWWGAYVGTDDQILISGRVADVAEQIVAARAEARERIGWIMDIYLLRKG</sequence>
<keyword evidence="3 7" id="KW-0489">Methyltransferase</keyword>
<keyword evidence="4 7" id="KW-0808">Transferase</keyword>
<proteinExistence type="predicted"/>
<evidence type="ECO:0000259" key="6">
    <source>
        <dbReference type="Pfam" id="PF00590"/>
    </source>
</evidence>
<evidence type="ECO:0000313" key="7">
    <source>
        <dbReference type="EMBL" id="MBD1321331.1"/>
    </source>
</evidence>
<protein>
    <submittedName>
        <fullName evidence="7">Precorrin-6A synthase (Deacetylating)</fullName>
        <ecNumber evidence="7">2.1.1.152</ecNumber>
    </submittedName>
</protein>
<evidence type="ECO:0000256" key="1">
    <source>
        <dbReference type="ARBA" id="ARBA00004953"/>
    </source>
</evidence>
<dbReference type="RefSeq" id="WP_190267877.1">
    <property type="nucleotide sequence ID" value="NZ_BAABAD010000005.1"/>
</dbReference>
<name>A0ABR7WFI9_9ACTN</name>
<evidence type="ECO:0000256" key="3">
    <source>
        <dbReference type="ARBA" id="ARBA00022603"/>
    </source>
</evidence>
<evidence type="ECO:0000256" key="5">
    <source>
        <dbReference type="ARBA" id="ARBA00022691"/>
    </source>
</evidence>
<dbReference type="EC" id="2.1.1.152" evidence="7"/>
<dbReference type="InterPro" id="IPR035996">
    <property type="entry name" value="4pyrrol_Methylase_sf"/>
</dbReference>
<dbReference type="SUPFAM" id="SSF53790">
    <property type="entry name" value="Tetrapyrrole methylase"/>
    <property type="match status" value="1"/>
</dbReference>
<evidence type="ECO:0000256" key="2">
    <source>
        <dbReference type="ARBA" id="ARBA00022573"/>
    </source>
</evidence>
<dbReference type="Proteomes" id="UP000602395">
    <property type="component" value="Unassembled WGS sequence"/>
</dbReference>
<feature type="domain" description="Tetrapyrrole methylase" evidence="6">
    <location>
        <begin position="5"/>
        <end position="224"/>
    </location>
</feature>
<dbReference type="CDD" id="cd11643">
    <property type="entry name" value="Precorrin-6A-synthase"/>
    <property type="match status" value="1"/>
</dbReference>
<dbReference type="EMBL" id="JACWMS010000003">
    <property type="protein sequence ID" value="MBD1321331.1"/>
    <property type="molecule type" value="Genomic_DNA"/>
</dbReference>
<dbReference type="PANTHER" id="PTHR43467">
    <property type="entry name" value="COBALT-PRECORRIN-2 C(20)-METHYLTRANSFERASE"/>
    <property type="match status" value="1"/>
</dbReference>
<dbReference type="Gene3D" id="3.30.950.10">
    <property type="entry name" value="Methyltransferase, Cobalt-precorrin-4 Transmethylase, Domain 2"/>
    <property type="match status" value="1"/>
</dbReference>
<dbReference type="GO" id="GO:0043819">
    <property type="term" value="F:precorrin-6A synthase (deacetylating) activity"/>
    <property type="evidence" value="ECO:0007669"/>
    <property type="project" value="UniProtKB-EC"/>
</dbReference>
<dbReference type="Pfam" id="PF00590">
    <property type="entry name" value="TP_methylase"/>
    <property type="match status" value="1"/>
</dbReference>
<dbReference type="Gene3D" id="3.40.1010.10">
    <property type="entry name" value="Cobalt-precorrin-4 Transmethylase, Domain 1"/>
    <property type="match status" value="1"/>
</dbReference>
<dbReference type="PANTHER" id="PTHR43467:SF1">
    <property type="entry name" value="PRECORRIN-6A SYNTHASE [DEACETYLATING]"/>
    <property type="match status" value="1"/>
</dbReference>
<reference evidence="7 8" key="1">
    <citation type="submission" date="2020-09" db="EMBL/GenBank/DDBJ databases">
        <title>Novel species in genus Gordonia.</title>
        <authorList>
            <person name="Zhang G."/>
        </authorList>
    </citation>
    <scope>NUCLEOTIDE SEQUENCE [LARGE SCALE GENOMIC DNA]</scope>
    <source>
        <strain evidence="7 8">ON-33</strain>
    </source>
</reference>
<comment type="caution">
    <text evidence="7">The sequence shown here is derived from an EMBL/GenBank/DDBJ whole genome shotgun (WGS) entry which is preliminary data.</text>
</comment>
<gene>
    <name evidence="7" type="ORF">IDF66_17225</name>
</gene>